<dbReference type="InterPro" id="IPR007712">
    <property type="entry name" value="RelE/ParE_toxin"/>
</dbReference>
<dbReference type="EMBL" id="CP110230">
    <property type="protein sequence ID" value="UZD40010.1"/>
    <property type="molecule type" value="Genomic_DNA"/>
</dbReference>
<dbReference type="Proteomes" id="UP001163262">
    <property type="component" value="Chromosome"/>
</dbReference>
<dbReference type="RefSeq" id="WP_053581308.1">
    <property type="nucleotide sequence ID" value="NZ_CP110230.1"/>
</dbReference>
<dbReference type="Pfam" id="PF05016">
    <property type="entry name" value="ParE_toxin"/>
    <property type="match status" value="1"/>
</dbReference>
<dbReference type="AlphaFoldDB" id="A0AA46W7J9"/>
<proteinExistence type="predicted"/>
<dbReference type="Gene3D" id="3.30.2310.20">
    <property type="entry name" value="RelE-like"/>
    <property type="match status" value="1"/>
</dbReference>
<evidence type="ECO:0000313" key="2">
    <source>
        <dbReference type="EMBL" id="UZD40010.1"/>
    </source>
</evidence>
<protein>
    <submittedName>
        <fullName evidence="2">Type II toxin-antitoxin system RelE/ParE family toxin</fullName>
    </submittedName>
</protein>
<reference evidence="2" key="1">
    <citation type="submission" date="2022-10" db="EMBL/GenBank/DDBJ databases">
        <title>Complete genome sequence of Capnocytophaga ochracea KCOM 2812 isolated from actinomycosis lesion.</title>
        <authorList>
            <person name="Kook J.-K."/>
            <person name="Park S.-N."/>
            <person name="Lim Y.K."/>
        </authorList>
    </citation>
    <scope>NUCLEOTIDE SEQUENCE</scope>
    <source>
        <strain evidence="2">KCOM 28121</strain>
    </source>
</reference>
<sequence length="101" mass="12398">MPTKKKINWTHTAKIEFNEEIIYWIDEKENYAYAERIINETEKALSFIAENPYSCTPTDYENIRKVFVLNRYIIFFKINQEDIRILYFFNKDDNPKKIKLY</sequence>
<evidence type="ECO:0000256" key="1">
    <source>
        <dbReference type="ARBA" id="ARBA00022649"/>
    </source>
</evidence>
<gene>
    <name evidence="2" type="ORF">OL231_07400</name>
</gene>
<dbReference type="InterPro" id="IPR035093">
    <property type="entry name" value="RelE/ParE_toxin_dom_sf"/>
</dbReference>
<evidence type="ECO:0000313" key="3">
    <source>
        <dbReference type="Proteomes" id="UP001163262"/>
    </source>
</evidence>
<name>A0AA46W7J9_CAPOC</name>
<accession>A0AA46W7J9</accession>
<keyword evidence="1" id="KW-1277">Toxin-antitoxin system</keyword>
<organism evidence="2 3">
    <name type="scientific">Capnocytophaga ochracea</name>
    <dbReference type="NCBI Taxonomy" id="1018"/>
    <lineage>
        <taxon>Bacteria</taxon>
        <taxon>Pseudomonadati</taxon>
        <taxon>Bacteroidota</taxon>
        <taxon>Flavobacteriia</taxon>
        <taxon>Flavobacteriales</taxon>
        <taxon>Flavobacteriaceae</taxon>
        <taxon>Capnocytophaga</taxon>
    </lineage>
</organism>